<dbReference type="AlphaFoldDB" id="A0A3S1A5H0"/>
<dbReference type="PANTHER" id="PTHR10044">
    <property type="entry name" value="INHIBITOR OF APOPTOSIS"/>
    <property type="match status" value="1"/>
</dbReference>
<dbReference type="GO" id="GO:0005634">
    <property type="term" value="C:nucleus"/>
    <property type="evidence" value="ECO:0007669"/>
    <property type="project" value="TreeGrafter"/>
</dbReference>
<feature type="compositionally biased region" description="Low complexity" evidence="1">
    <location>
        <begin position="154"/>
        <end position="167"/>
    </location>
</feature>
<feature type="compositionally biased region" description="Low complexity" evidence="1">
    <location>
        <begin position="76"/>
        <end position="88"/>
    </location>
</feature>
<dbReference type="EMBL" id="RQTK01000017">
    <property type="protein sequence ID" value="RUS91179.1"/>
    <property type="molecule type" value="Genomic_DNA"/>
</dbReference>
<evidence type="ECO:0000313" key="3">
    <source>
        <dbReference type="Proteomes" id="UP000271974"/>
    </source>
</evidence>
<feature type="region of interest" description="Disordered" evidence="1">
    <location>
        <begin position="75"/>
        <end position="221"/>
    </location>
</feature>
<dbReference type="STRING" id="188477.A0A3S1A5H0"/>
<reference evidence="2 3" key="1">
    <citation type="submission" date="2019-01" db="EMBL/GenBank/DDBJ databases">
        <title>A draft genome assembly of the solar-powered sea slug Elysia chlorotica.</title>
        <authorList>
            <person name="Cai H."/>
            <person name="Li Q."/>
            <person name="Fang X."/>
            <person name="Li J."/>
            <person name="Curtis N.E."/>
            <person name="Altenburger A."/>
            <person name="Shibata T."/>
            <person name="Feng M."/>
            <person name="Maeda T."/>
            <person name="Schwartz J.A."/>
            <person name="Shigenobu S."/>
            <person name="Lundholm N."/>
            <person name="Nishiyama T."/>
            <person name="Yang H."/>
            <person name="Hasebe M."/>
            <person name="Li S."/>
            <person name="Pierce S.K."/>
            <person name="Wang J."/>
        </authorList>
    </citation>
    <scope>NUCLEOTIDE SEQUENCE [LARGE SCALE GENOMIC DNA]</scope>
    <source>
        <strain evidence="2">EC2010</strain>
        <tissue evidence="2">Whole organism of an adult</tissue>
    </source>
</reference>
<dbReference type="InterPro" id="IPR050784">
    <property type="entry name" value="IAP"/>
</dbReference>
<feature type="compositionally biased region" description="Low complexity" evidence="1">
    <location>
        <begin position="192"/>
        <end position="210"/>
    </location>
</feature>
<dbReference type="PROSITE" id="PS01282">
    <property type="entry name" value="BIR_REPEAT_1"/>
    <property type="match status" value="1"/>
</dbReference>
<evidence type="ECO:0000313" key="2">
    <source>
        <dbReference type="EMBL" id="RUS91179.1"/>
    </source>
</evidence>
<feature type="compositionally biased region" description="Polar residues" evidence="1">
    <location>
        <begin position="287"/>
        <end position="303"/>
    </location>
</feature>
<feature type="compositionally biased region" description="Polar residues" evidence="1">
    <location>
        <begin position="173"/>
        <end position="191"/>
    </location>
</feature>
<protein>
    <submittedName>
        <fullName evidence="2">Uncharacterized protein</fullName>
    </submittedName>
</protein>
<organism evidence="2 3">
    <name type="scientific">Elysia chlorotica</name>
    <name type="common">Eastern emerald elysia</name>
    <name type="synonym">Sea slug</name>
    <dbReference type="NCBI Taxonomy" id="188477"/>
    <lineage>
        <taxon>Eukaryota</taxon>
        <taxon>Metazoa</taxon>
        <taxon>Spiralia</taxon>
        <taxon>Lophotrochozoa</taxon>
        <taxon>Mollusca</taxon>
        <taxon>Gastropoda</taxon>
        <taxon>Heterobranchia</taxon>
        <taxon>Euthyneura</taxon>
        <taxon>Panpulmonata</taxon>
        <taxon>Sacoglossa</taxon>
        <taxon>Placobranchoidea</taxon>
        <taxon>Plakobranchidae</taxon>
        <taxon>Elysia</taxon>
    </lineage>
</organism>
<feature type="compositionally biased region" description="Polar residues" evidence="1">
    <location>
        <begin position="120"/>
        <end position="132"/>
    </location>
</feature>
<dbReference type="PROSITE" id="PS50143">
    <property type="entry name" value="BIR_REPEAT_2"/>
    <property type="match status" value="1"/>
</dbReference>
<sequence>MVFSANTVNSIPSTTVETTQIVPVFVSSTYEQHTGEPPPVSTHQSISSIRHATQVSASAPYINKFPITSALVRQPSSSDASTSHSFTTQDAQVSGRYHRSTMPHRNEPFVPYTKPDQFNAPVSQSALTTPHANQLREVPETQNQGRLPSRLEETSSPSSSHSLDSNPIFSHLDSLNTPSPGNSARRTLPFNQSLTSTEHTSQTSTHNSQSIGSFTHSESPDSLLFEHSEDYALARAQNVPPTSDNEDYRTYVAQTRNSENYAQARAQNVPLTSERQGHRATPARISSIGSTTQTFPTSLNHSRPTPDAATYSTNRTPTVTVSATETFPSTSAASGAGHPPVTMHQPSFEELRIIAERPKNPGMAIYSARLQTFDAWLRDSGPAKEQLAKAGFFYTGKADATRCFCCGGGLKNWDPDDDADVEHVRILPKCPFMRQRVGQAFIDTVRLLATEHSKISLQMVMDAMTEDKPRFAQ</sequence>
<feature type="non-terminal residue" evidence="2">
    <location>
        <position position="473"/>
    </location>
</feature>
<dbReference type="PANTHER" id="PTHR10044:SF139">
    <property type="entry name" value="DEATH-ASSOCIATED INHIBITOR OF APOPTOSIS 2"/>
    <property type="match status" value="1"/>
</dbReference>
<dbReference type="SMART" id="SM00238">
    <property type="entry name" value="BIR"/>
    <property type="match status" value="1"/>
</dbReference>
<gene>
    <name evidence="2" type="ORF">EGW08_001092</name>
</gene>
<feature type="region of interest" description="Disordered" evidence="1">
    <location>
        <begin position="268"/>
        <end position="315"/>
    </location>
</feature>
<evidence type="ECO:0000256" key="1">
    <source>
        <dbReference type="SAM" id="MobiDB-lite"/>
    </source>
</evidence>
<keyword evidence="3" id="KW-1185">Reference proteome</keyword>
<accession>A0A3S1A5H0</accession>
<dbReference type="SUPFAM" id="SSF57924">
    <property type="entry name" value="Inhibitor of apoptosis (IAP) repeat"/>
    <property type="match status" value="1"/>
</dbReference>
<proteinExistence type="predicted"/>
<dbReference type="GO" id="GO:0005737">
    <property type="term" value="C:cytoplasm"/>
    <property type="evidence" value="ECO:0007669"/>
    <property type="project" value="TreeGrafter"/>
</dbReference>
<dbReference type="Proteomes" id="UP000271974">
    <property type="component" value="Unassembled WGS sequence"/>
</dbReference>
<name>A0A3S1A5H0_ELYCH</name>
<dbReference type="GO" id="GO:0051726">
    <property type="term" value="P:regulation of cell cycle"/>
    <property type="evidence" value="ECO:0007669"/>
    <property type="project" value="TreeGrafter"/>
</dbReference>
<dbReference type="CDD" id="cd00022">
    <property type="entry name" value="BIR"/>
    <property type="match status" value="1"/>
</dbReference>
<dbReference type="OrthoDB" id="4034597at2759"/>
<dbReference type="InterPro" id="IPR001370">
    <property type="entry name" value="BIR_rpt"/>
</dbReference>
<comment type="caution">
    <text evidence="2">The sequence shown here is derived from an EMBL/GenBank/DDBJ whole genome shotgun (WGS) entry which is preliminary data.</text>
</comment>
<dbReference type="Gene3D" id="1.10.1170.10">
    <property type="entry name" value="Inhibitor Of Apoptosis Protein (2mihbC-IAP-1), Chain A"/>
    <property type="match status" value="1"/>
</dbReference>
<dbReference type="Pfam" id="PF00653">
    <property type="entry name" value="BIR"/>
    <property type="match status" value="1"/>
</dbReference>